<feature type="transmembrane region" description="Helical" evidence="7">
    <location>
        <begin position="138"/>
        <end position="158"/>
    </location>
</feature>
<evidence type="ECO:0000256" key="5">
    <source>
        <dbReference type="ARBA" id="ARBA00022989"/>
    </source>
</evidence>
<feature type="compositionally biased region" description="Basic and acidic residues" evidence="8">
    <location>
        <begin position="14"/>
        <end position="24"/>
    </location>
</feature>
<keyword evidence="5 7" id="KW-1133">Transmembrane helix</keyword>
<dbReference type="GO" id="GO:0006865">
    <property type="term" value="P:amino acid transport"/>
    <property type="evidence" value="ECO:0007669"/>
    <property type="project" value="UniProtKB-KW"/>
</dbReference>
<evidence type="ECO:0000256" key="2">
    <source>
        <dbReference type="ARBA" id="ARBA00022448"/>
    </source>
</evidence>
<evidence type="ECO:0000256" key="1">
    <source>
        <dbReference type="ARBA" id="ARBA00004127"/>
    </source>
</evidence>
<feature type="transmembrane region" description="Helical" evidence="7">
    <location>
        <begin position="112"/>
        <end position="132"/>
    </location>
</feature>
<feature type="region of interest" description="Disordered" evidence="8">
    <location>
        <begin position="1"/>
        <end position="33"/>
    </location>
</feature>
<dbReference type="GO" id="GO:0012505">
    <property type="term" value="C:endomembrane system"/>
    <property type="evidence" value="ECO:0007669"/>
    <property type="project" value="UniProtKB-SubCell"/>
</dbReference>
<evidence type="ECO:0000313" key="9">
    <source>
        <dbReference type="EMBL" id="CED85043.1"/>
    </source>
</evidence>
<dbReference type="PANTHER" id="PTHR10981">
    <property type="entry name" value="BATTENIN"/>
    <property type="match status" value="1"/>
</dbReference>
<evidence type="ECO:0000256" key="6">
    <source>
        <dbReference type="ARBA" id="ARBA00023136"/>
    </source>
</evidence>
<evidence type="ECO:0000256" key="7">
    <source>
        <dbReference type="RuleBase" id="RU361113"/>
    </source>
</evidence>
<reference evidence="9" key="1">
    <citation type="submission" date="2014-08" db="EMBL/GenBank/DDBJ databases">
        <authorList>
            <person name="Sharma Rahul"/>
            <person name="Thines Marco"/>
        </authorList>
    </citation>
    <scope>NUCLEOTIDE SEQUENCE</scope>
</reference>
<dbReference type="PRINTS" id="PR01315">
    <property type="entry name" value="BATTENIN"/>
</dbReference>
<dbReference type="AlphaFoldDB" id="A0A0F7SXU5"/>
<organism evidence="9">
    <name type="scientific">Phaffia rhodozyma</name>
    <name type="common">Yeast</name>
    <name type="synonym">Xanthophyllomyces dendrorhous</name>
    <dbReference type="NCBI Taxonomy" id="264483"/>
    <lineage>
        <taxon>Eukaryota</taxon>
        <taxon>Fungi</taxon>
        <taxon>Dikarya</taxon>
        <taxon>Basidiomycota</taxon>
        <taxon>Agaricomycotina</taxon>
        <taxon>Tremellomycetes</taxon>
        <taxon>Cystofilobasidiales</taxon>
        <taxon>Mrakiaceae</taxon>
        <taxon>Phaffia</taxon>
    </lineage>
</organism>
<keyword evidence="3 7" id="KW-0812">Transmembrane</keyword>
<keyword evidence="7" id="KW-0926">Vacuole</keyword>
<evidence type="ECO:0000256" key="8">
    <source>
        <dbReference type="SAM" id="MobiDB-lite"/>
    </source>
</evidence>
<feature type="transmembrane region" description="Helical" evidence="7">
    <location>
        <begin position="356"/>
        <end position="377"/>
    </location>
</feature>
<proteinExistence type="inferred from homology"/>
<keyword evidence="4" id="KW-0029">Amino-acid transport</keyword>
<name>A0A0F7SXU5_PHARH</name>
<feature type="transmembrane region" description="Helical" evidence="7">
    <location>
        <begin position="86"/>
        <end position="105"/>
    </location>
</feature>
<feature type="transmembrane region" description="Helical" evidence="7">
    <location>
        <begin position="201"/>
        <end position="218"/>
    </location>
</feature>
<keyword evidence="2" id="KW-0813">Transport</keyword>
<evidence type="ECO:0000256" key="4">
    <source>
        <dbReference type="ARBA" id="ARBA00022970"/>
    </source>
</evidence>
<evidence type="ECO:0000256" key="3">
    <source>
        <dbReference type="ARBA" id="ARBA00022692"/>
    </source>
</evidence>
<dbReference type="EMBL" id="LN483332">
    <property type="protein sequence ID" value="CED85043.1"/>
    <property type="molecule type" value="Genomic_DNA"/>
</dbReference>
<feature type="transmembrane region" description="Helical" evidence="7">
    <location>
        <begin position="52"/>
        <end position="74"/>
    </location>
</feature>
<feature type="transmembrane region" description="Helical" evidence="7">
    <location>
        <begin position="328"/>
        <end position="349"/>
    </location>
</feature>
<feature type="transmembrane region" description="Helical" evidence="7">
    <location>
        <begin position="409"/>
        <end position="428"/>
    </location>
</feature>
<dbReference type="GO" id="GO:0005774">
    <property type="term" value="C:vacuolar membrane"/>
    <property type="evidence" value="ECO:0007669"/>
    <property type="project" value="UniProtKB-SubCell"/>
</dbReference>
<dbReference type="Pfam" id="PF02487">
    <property type="entry name" value="CLN3"/>
    <property type="match status" value="2"/>
</dbReference>
<feature type="transmembrane region" description="Helical" evidence="7">
    <location>
        <begin position="256"/>
        <end position="274"/>
    </location>
</feature>
<protein>
    <recommendedName>
        <fullName evidence="7">Protein BTN</fullName>
    </recommendedName>
</protein>
<dbReference type="PANTHER" id="PTHR10981:SF0">
    <property type="entry name" value="BATTENIN"/>
    <property type="match status" value="1"/>
</dbReference>
<sequence length="451" mass="49683">MTYLQPPDNVNDTRPADGEAETERLITSSSSTSSLLDHEDSQLTYTTPKWRVITSFFLFGVINNVLYVIILSAALDLVPSTTPKGVVLFFNIFPALLAKVLYPYILTGPVIYSLRVLSCLLLSVTGILLVAFLPSLPLHLLGISLASFSSGLGELTYLQLSTSYKDKWSLGAFASGTGGAGILGAGLWWLVKGWGVRKGLGSMSVLPVIMAVAYWGILKSGRKDNSRKEDPLRDVQLGNAPVGLSIRDKWILARPLIGRFMCPLFFVYLFEYTINQGISPTLLYPLPAPFPLTSLLPSPRDFYPLYQLTYQTFVFLSRSSHILNVPPIPIRFLSVPSILQGLVLMVCLMESTNTFLGIRGILVVIALEGLCGGAAYVNVYHHVGRVDDDEVDERTERSRDERTKQEKEWRMGVVGAADSLGILFASLISMPIELGLCQHQVEKGMDLCRTL</sequence>
<dbReference type="InterPro" id="IPR003492">
    <property type="entry name" value="Battenin_disease_Cln3"/>
</dbReference>
<accession>A0A0F7SXU5</accession>
<keyword evidence="6 7" id="KW-0472">Membrane</keyword>
<comment type="similarity">
    <text evidence="7">Belongs to the battenin family.</text>
</comment>
<dbReference type="GO" id="GO:0051453">
    <property type="term" value="P:regulation of intracellular pH"/>
    <property type="evidence" value="ECO:0007669"/>
    <property type="project" value="TreeGrafter"/>
</dbReference>
<comment type="subcellular location">
    <subcellularLocation>
        <location evidence="1">Endomembrane system</location>
        <topology evidence="1">Multi-pass membrane protein</topology>
    </subcellularLocation>
    <subcellularLocation>
        <location evidence="7">Vacuole membrane</location>
        <topology evidence="7">Multi-pass membrane protein</topology>
    </subcellularLocation>
</comment>
<feature type="transmembrane region" description="Helical" evidence="7">
    <location>
        <begin position="170"/>
        <end position="189"/>
    </location>
</feature>